<comment type="caution">
    <text evidence="2">The sequence shown here is derived from an EMBL/GenBank/DDBJ whole genome shotgun (WGS) entry which is preliminary data.</text>
</comment>
<evidence type="ECO:0000313" key="2">
    <source>
        <dbReference type="EMBL" id="OGG00574.1"/>
    </source>
</evidence>
<accession>A0A1F5YKG7</accession>
<gene>
    <name evidence="2" type="ORF">A2153_02435</name>
</gene>
<evidence type="ECO:0000313" key="3">
    <source>
        <dbReference type="Proteomes" id="UP000177396"/>
    </source>
</evidence>
<evidence type="ECO:0000256" key="1">
    <source>
        <dbReference type="SAM" id="MobiDB-lite"/>
    </source>
</evidence>
<reference evidence="2 3" key="1">
    <citation type="journal article" date="2016" name="Nat. Commun.">
        <title>Thousands of microbial genomes shed light on interconnected biogeochemical processes in an aquifer system.</title>
        <authorList>
            <person name="Anantharaman K."/>
            <person name="Brown C.T."/>
            <person name="Hug L.A."/>
            <person name="Sharon I."/>
            <person name="Castelle C.J."/>
            <person name="Probst A.J."/>
            <person name="Thomas B.C."/>
            <person name="Singh A."/>
            <person name="Wilkins M.J."/>
            <person name="Karaoz U."/>
            <person name="Brodie E.L."/>
            <person name="Williams K.H."/>
            <person name="Hubbard S.S."/>
            <person name="Banfield J.F."/>
        </authorList>
    </citation>
    <scope>NUCLEOTIDE SEQUENCE [LARGE SCALE GENOMIC DNA]</scope>
</reference>
<name>A0A1F5YKG7_9BACT</name>
<organism evidence="2 3">
    <name type="scientific">Candidatus Gottesmanbacteria bacterium RBG_16_38_7b</name>
    <dbReference type="NCBI Taxonomy" id="1798372"/>
    <lineage>
        <taxon>Bacteria</taxon>
        <taxon>Candidatus Gottesmaniibacteriota</taxon>
    </lineage>
</organism>
<feature type="compositionally biased region" description="Polar residues" evidence="1">
    <location>
        <begin position="51"/>
        <end position="69"/>
    </location>
</feature>
<feature type="region of interest" description="Disordered" evidence="1">
    <location>
        <begin position="36"/>
        <end position="69"/>
    </location>
</feature>
<proteinExistence type="predicted"/>
<dbReference type="EMBL" id="MFJB01000023">
    <property type="protein sequence ID" value="OGG00574.1"/>
    <property type="molecule type" value="Genomic_DNA"/>
</dbReference>
<protein>
    <submittedName>
        <fullName evidence="2">Uncharacterized protein</fullName>
    </submittedName>
</protein>
<dbReference type="AlphaFoldDB" id="A0A1F5YKG7"/>
<sequence length="69" mass="7361">MAAPQESESITVFYGPNVRVVTSTEVIKAKQCPVTSAAPQSEAMRARMSTDLRSGQISVARTTPPAQKP</sequence>
<dbReference type="Proteomes" id="UP000177396">
    <property type="component" value="Unassembled WGS sequence"/>
</dbReference>